<keyword evidence="1" id="KW-0812">Transmembrane</keyword>
<dbReference type="Proteomes" id="UP000198929">
    <property type="component" value="Unassembled WGS sequence"/>
</dbReference>
<evidence type="ECO:0000256" key="1">
    <source>
        <dbReference type="SAM" id="Phobius"/>
    </source>
</evidence>
<dbReference type="EMBL" id="FOGQ01000008">
    <property type="protein sequence ID" value="SES09816.1"/>
    <property type="molecule type" value="Genomic_DNA"/>
</dbReference>
<evidence type="ECO:0000313" key="3">
    <source>
        <dbReference type="EMBL" id="SES09816.1"/>
    </source>
</evidence>
<proteinExistence type="predicted"/>
<feature type="transmembrane region" description="Helical" evidence="1">
    <location>
        <begin position="63"/>
        <end position="84"/>
    </location>
</feature>
<feature type="transmembrane region" description="Helical" evidence="1">
    <location>
        <begin position="90"/>
        <end position="109"/>
    </location>
</feature>
<sequence length="117" mass="11800">MASRNVEVSRVSPGSAFKIGLIMGLLGLVVWLIAVTILYIAMDRAGIVGQVNDLIGGVGGDQGIGFGLVFSSAGLVGVIGTVMVAVLSPLIAVIYNAIADLLGGLTVTLSDTGKKKS</sequence>
<organism evidence="3 4">
    <name type="scientific">Corynebacterium cystitidis DSM 20524</name>
    <dbReference type="NCBI Taxonomy" id="1121357"/>
    <lineage>
        <taxon>Bacteria</taxon>
        <taxon>Bacillati</taxon>
        <taxon>Actinomycetota</taxon>
        <taxon>Actinomycetes</taxon>
        <taxon>Mycobacteriales</taxon>
        <taxon>Corynebacteriaceae</taxon>
        <taxon>Corynebacterium</taxon>
    </lineage>
</organism>
<keyword evidence="1" id="KW-0472">Membrane</keyword>
<dbReference type="AlphaFoldDB" id="A0A1H9UK48"/>
<evidence type="ECO:0000313" key="4">
    <source>
        <dbReference type="Proteomes" id="UP000198929"/>
    </source>
</evidence>
<gene>
    <name evidence="3" type="ORF">SAMN05661109_01842</name>
</gene>
<reference evidence="4" key="1">
    <citation type="submission" date="2016-10" db="EMBL/GenBank/DDBJ databases">
        <authorList>
            <person name="Varghese N."/>
            <person name="Submissions S."/>
        </authorList>
    </citation>
    <scope>NUCLEOTIDE SEQUENCE [LARGE SCALE GENOMIC DNA]</scope>
    <source>
        <strain evidence="4">DSM 20524</strain>
    </source>
</reference>
<dbReference type="RefSeq" id="WP_092259409.1">
    <property type="nucleotide sequence ID" value="NZ_CP047199.1"/>
</dbReference>
<feature type="domain" description="DUF3566" evidence="2">
    <location>
        <begin position="5"/>
        <end position="111"/>
    </location>
</feature>
<evidence type="ECO:0000259" key="2">
    <source>
        <dbReference type="Pfam" id="PF12089"/>
    </source>
</evidence>
<keyword evidence="4" id="KW-1185">Reference proteome</keyword>
<accession>A0A1H9UK48</accession>
<dbReference type="InterPro" id="IPR021949">
    <property type="entry name" value="DUF3566_TM"/>
</dbReference>
<name>A0A1H9UK48_9CORY</name>
<protein>
    <recommendedName>
        <fullName evidence="2">DUF3566 domain-containing protein</fullName>
    </recommendedName>
</protein>
<dbReference type="Pfam" id="PF12089">
    <property type="entry name" value="DUF3566"/>
    <property type="match status" value="1"/>
</dbReference>
<dbReference type="STRING" id="1121357.SAMN05661109_01842"/>
<feature type="transmembrane region" description="Helical" evidence="1">
    <location>
        <begin position="20"/>
        <end position="42"/>
    </location>
</feature>
<keyword evidence="1" id="KW-1133">Transmembrane helix</keyword>